<gene>
    <name evidence="3" type="ORF">DB31_5617</name>
</gene>
<evidence type="ECO:0000313" key="3">
    <source>
        <dbReference type="EMBL" id="KFE70575.1"/>
    </source>
</evidence>
<dbReference type="EMBL" id="JMCB01000003">
    <property type="protein sequence ID" value="KFE70575.1"/>
    <property type="molecule type" value="Genomic_DNA"/>
</dbReference>
<keyword evidence="1" id="KW-0175">Coiled coil</keyword>
<comment type="caution">
    <text evidence="3">The sequence shown here is derived from an EMBL/GenBank/DDBJ whole genome shotgun (WGS) entry which is preliminary data.</text>
</comment>
<organism evidence="3 4">
    <name type="scientific">Hyalangium minutum</name>
    <dbReference type="NCBI Taxonomy" id="394096"/>
    <lineage>
        <taxon>Bacteria</taxon>
        <taxon>Pseudomonadati</taxon>
        <taxon>Myxococcota</taxon>
        <taxon>Myxococcia</taxon>
        <taxon>Myxococcales</taxon>
        <taxon>Cystobacterineae</taxon>
        <taxon>Archangiaceae</taxon>
        <taxon>Hyalangium</taxon>
    </lineage>
</organism>
<dbReference type="RefSeq" id="WP_044185770.1">
    <property type="nucleotide sequence ID" value="NZ_JMCB01000003.1"/>
</dbReference>
<keyword evidence="4" id="KW-1185">Reference proteome</keyword>
<dbReference type="OrthoDB" id="5380973at2"/>
<dbReference type="Pfam" id="PF14412">
    <property type="entry name" value="AHH"/>
    <property type="match status" value="1"/>
</dbReference>
<feature type="compositionally biased region" description="Basic residues" evidence="2">
    <location>
        <begin position="32"/>
        <end position="45"/>
    </location>
</feature>
<dbReference type="AlphaFoldDB" id="A0A085WSB2"/>
<evidence type="ECO:0000256" key="1">
    <source>
        <dbReference type="SAM" id="Coils"/>
    </source>
</evidence>
<evidence type="ECO:0000313" key="4">
    <source>
        <dbReference type="Proteomes" id="UP000028725"/>
    </source>
</evidence>
<dbReference type="PATRIC" id="fig|394096.3.peg.2095"/>
<protein>
    <submittedName>
        <fullName evidence="3">Uncharacterized protein</fullName>
    </submittedName>
</protein>
<reference evidence="3 4" key="1">
    <citation type="submission" date="2014-04" db="EMBL/GenBank/DDBJ databases">
        <title>Genome assembly of Hyalangium minutum DSM 14724.</title>
        <authorList>
            <person name="Sharma G."/>
            <person name="Subramanian S."/>
        </authorList>
    </citation>
    <scope>NUCLEOTIDE SEQUENCE [LARGE SCALE GENOMIC DNA]</scope>
    <source>
        <strain evidence="3 4">DSM 14724</strain>
    </source>
</reference>
<evidence type="ECO:0000256" key="2">
    <source>
        <dbReference type="SAM" id="MobiDB-lite"/>
    </source>
</evidence>
<sequence>MPPDVVENTAYSQKIHDSYHASLDRKYAADKAKKKKAKAKAKAKGLPHASTDDPLKGVLGKGDKYAQRAHDYLLTNGGRNKVYQDLSHHHVKRINRKKLEHFKFPGGPVENFNPSAKYKGKKAGQRFPYVWEAHHMLPGSAFYFELNGTLCFTAAQRQIILKSDYNINHGHNMIDLPDQAWAVPVHRLIQHPGDHPEYTARVMKALSKLSKKLQELADKGAKHEKLKEKVFEQLQDLENQCWEFLIALGRRSVNAVLAGKVLVDVNVRYETKDGKTKFKWGALY</sequence>
<dbReference type="STRING" id="394096.DB31_5617"/>
<proteinExistence type="predicted"/>
<accession>A0A085WSB2</accession>
<dbReference type="InterPro" id="IPR032871">
    <property type="entry name" value="AHH_dom_containing"/>
</dbReference>
<feature type="coiled-coil region" evidence="1">
    <location>
        <begin position="206"/>
        <end position="240"/>
    </location>
</feature>
<dbReference type="Proteomes" id="UP000028725">
    <property type="component" value="Unassembled WGS sequence"/>
</dbReference>
<name>A0A085WSB2_9BACT</name>
<feature type="region of interest" description="Disordered" evidence="2">
    <location>
        <begin position="26"/>
        <end position="58"/>
    </location>
</feature>